<comment type="caution">
    <text evidence="2">The sequence shown here is derived from an EMBL/GenBank/DDBJ whole genome shotgun (WGS) entry which is preliminary data.</text>
</comment>
<sequence>MPGESCDYDQNSGAEDPRPIDWIKNKYRDVKEIVDQKIADQRRAKSPPPPIETMFAFNASFTAVSQTRGRSIDLPRHDRPADQVQAEPSPVLPPRPRNSEDSTKPILPPRKSQDDLEAPMLPPRRSPDDHKVLVRPRKPVPSQVPSGSATSSGAQSGVAPSAEDTVSSNQSAGKAEAMARAEPVVKPGLTLAALTTPATVAPVASLGDVSPVDDDEEDVFPVPVSPIVEDEDTNADGYVQVDRTLHGIPAAPTTTMAQPPSTELLASSAQHDILLSK</sequence>
<proteinExistence type="predicted"/>
<feature type="region of interest" description="Disordered" evidence="1">
    <location>
        <begin position="65"/>
        <end position="179"/>
    </location>
</feature>
<protein>
    <submittedName>
        <fullName evidence="2">Uncharacterized protein</fullName>
    </submittedName>
</protein>
<reference evidence="2 3" key="1">
    <citation type="submission" date="2015-04" db="EMBL/GenBank/DDBJ databases">
        <title>Genome sequence of Ceratocystis platani, a major pathogen of plane trees.</title>
        <authorList>
            <person name="Belbahri L."/>
        </authorList>
    </citation>
    <scope>NUCLEOTIDE SEQUENCE [LARGE SCALE GENOMIC DNA]</scope>
    <source>
        <strain evidence="2 3">CFO</strain>
    </source>
</reference>
<evidence type="ECO:0000313" key="2">
    <source>
        <dbReference type="EMBL" id="KKF94310.1"/>
    </source>
</evidence>
<dbReference type="Proteomes" id="UP000034841">
    <property type="component" value="Unassembled WGS sequence"/>
</dbReference>
<name>A0A0F8B2Z9_CERFI</name>
<feature type="region of interest" description="Disordered" evidence="1">
    <location>
        <begin position="1"/>
        <end position="20"/>
    </location>
</feature>
<evidence type="ECO:0000256" key="1">
    <source>
        <dbReference type="SAM" id="MobiDB-lite"/>
    </source>
</evidence>
<gene>
    <name evidence="2" type="ORF">CFO_g3352</name>
</gene>
<evidence type="ECO:0000313" key="3">
    <source>
        <dbReference type="Proteomes" id="UP000034841"/>
    </source>
</evidence>
<dbReference type="EMBL" id="LBBL01000169">
    <property type="protein sequence ID" value="KKF94310.1"/>
    <property type="molecule type" value="Genomic_DNA"/>
</dbReference>
<feature type="region of interest" description="Disordered" evidence="1">
    <location>
        <begin position="250"/>
        <end position="277"/>
    </location>
</feature>
<feature type="compositionally biased region" description="Low complexity" evidence="1">
    <location>
        <begin position="146"/>
        <end position="159"/>
    </location>
</feature>
<keyword evidence="3" id="KW-1185">Reference proteome</keyword>
<feature type="compositionally biased region" description="Basic and acidic residues" evidence="1">
    <location>
        <begin position="70"/>
        <end position="81"/>
    </location>
</feature>
<accession>A0A0F8B2Z9</accession>
<dbReference type="AlphaFoldDB" id="A0A0F8B2Z9"/>
<feature type="compositionally biased region" description="Low complexity" evidence="1">
    <location>
        <begin position="250"/>
        <end position="262"/>
    </location>
</feature>
<organism evidence="2 3">
    <name type="scientific">Ceratocystis fimbriata f. sp. platani</name>
    <dbReference type="NCBI Taxonomy" id="88771"/>
    <lineage>
        <taxon>Eukaryota</taxon>
        <taxon>Fungi</taxon>
        <taxon>Dikarya</taxon>
        <taxon>Ascomycota</taxon>
        <taxon>Pezizomycotina</taxon>
        <taxon>Sordariomycetes</taxon>
        <taxon>Hypocreomycetidae</taxon>
        <taxon>Microascales</taxon>
        <taxon>Ceratocystidaceae</taxon>
        <taxon>Ceratocystis</taxon>
    </lineage>
</organism>